<evidence type="ECO:0000259" key="12">
    <source>
        <dbReference type="PROSITE" id="PS50032"/>
    </source>
</evidence>
<reference evidence="13 14" key="1">
    <citation type="journal article" name="Sci. Rep.">
        <title>Telomere-to-telomere assembled and centromere annotated genomes of the two main subspecies of the button mushroom Agaricus bisporus reveal especially polymorphic chromosome ends.</title>
        <authorList>
            <person name="Sonnenberg A.S.M."/>
            <person name="Sedaghat-Telgerd N."/>
            <person name="Lavrijssen B."/>
            <person name="Ohm R.A."/>
            <person name="Hendrickx P.M."/>
            <person name="Scholtmeijer K."/>
            <person name="Baars J.J.P."/>
            <person name="van Peer A."/>
        </authorList>
    </citation>
    <scope>NUCLEOTIDE SEQUENCE [LARGE SCALE GENOMIC DNA]</scope>
    <source>
        <strain evidence="13 14">H119_p4</strain>
    </source>
</reference>
<keyword evidence="5" id="KW-0418">Kinase</keyword>
<dbReference type="GO" id="GO:0005524">
    <property type="term" value="F:ATP binding"/>
    <property type="evidence" value="ECO:0007669"/>
    <property type="project" value="UniProtKB-UniRule"/>
</dbReference>
<dbReference type="SUPFAM" id="SSF56112">
    <property type="entry name" value="Protein kinase-like (PK-like)"/>
    <property type="match status" value="1"/>
</dbReference>
<feature type="region of interest" description="Disordered" evidence="10">
    <location>
        <begin position="400"/>
        <end position="756"/>
    </location>
</feature>
<organism evidence="13 14">
    <name type="scientific">Agaricus bisporus var. burnettii</name>
    <dbReference type="NCBI Taxonomy" id="192524"/>
    <lineage>
        <taxon>Eukaryota</taxon>
        <taxon>Fungi</taxon>
        <taxon>Dikarya</taxon>
        <taxon>Basidiomycota</taxon>
        <taxon>Agaricomycotina</taxon>
        <taxon>Agaricomycetes</taxon>
        <taxon>Agaricomycetidae</taxon>
        <taxon>Agaricales</taxon>
        <taxon>Agaricineae</taxon>
        <taxon>Agaricaceae</taxon>
        <taxon>Agaricus</taxon>
    </lineage>
</organism>
<keyword evidence="2" id="KW-0723">Serine/threonine-protein kinase</keyword>
<dbReference type="GO" id="GO:0004674">
    <property type="term" value="F:protein serine/threonine kinase activity"/>
    <property type="evidence" value="ECO:0007669"/>
    <property type="project" value="UniProtKB-KW"/>
</dbReference>
<feature type="domain" description="Protein kinase" evidence="11">
    <location>
        <begin position="89"/>
        <end position="351"/>
    </location>
</feature>
<sequence>MASPPSSLGVPSAMAASSSRPVSVAVHPSPAPSAHPSRRQQRASHSVATSSQREESPSNSPYQDVYHHPAVEAYMAAHPRRTIPKFGNYLLLQTLGEGEFGKVKLGIHVEWGEEVAVKLIRRGNVDNPLRLSKVEREIDVLRALKHPNIVRLYDVIETDKYIGIILEYASGGELFDHILAHRYLKEKDAARLFSQLISGVWYIHQKKIVHRDLKLENLLLDRNRNVIITDFGFANRFEHKADDLMQTSCGSPCYAAPELVISEGLYVGSAVDIWSCGVILYAMLAGYLPFDDDPANPDGDNINLLYKYIVSTPLSFPEYISADARDLLSMMLVPDPSRRANLDGVMRHRWLAAHAGTPRTDGHPNAFGRIVEELERAALDQHRLRRLAYHQQMRAAAMAQTLQPAGHGREATHTGVTSPGRPTQPEFIYESSAADQSSSAATKNVAPATPNGGTVGKNPTYGSPSAHGITSDDPFAPPPGQPSSLASATMPAPSKASDEKPTTNGSPNGKSHKQNSSSGGGGFRHTIQVEYDEAKASGRRSEERRGRSNTGQSANVKADVPPQPVAKDRRASIDKPTKPTAATSAPGSSSKRSSQTTTTSPPKKSPQNGTPSKSPRPPSHIPTPIPKTNKPTVPDIIDTPQEVRRQPSRLVADKDKEEKDSSTGSVKSSVSKKNGQGHKKGRSLDKFALGKLFGAVVNGGSGSPASPVVDSSTTPATTYSSATSAGAASLLNASPDNKDKEKEDKKKKSRRNTLTVMVEPISRTIRGKTMKSKTSAIPSEQMTGSVASLAPPLPSTPTPNSTINSSTVSQSIGGNASGSFVLDGASVGEEGTTTTTTTTTQSELGNPASSGKAKKVMAWFRTKSKGRDSMGVVQPSMVSMENEEVGGPGQVVEVQQQSSGGGGGGGPALVLTTPMATMTHVPPPATPIPSGNDNNNTNSSRRSSRNVSPRTQKTGSVGLTQPKRTASSTTENSAMFSTPNFVQKFRNSVTVGAVALTKSTSQASKQQSQQSQQQQQQQQKQQKPHEKLRIHHGAVDQTMITTRPPGEVMNHVRDVLSGMGMEIMLESEFKYRCVRQKRRKGVVGVQATQIGGGEGNTGNGREGEEYAAVTMLGSAASNGVDRRGLPIPSQTSFGATGSMLRGLLMRRQSSQTQTTSQVGGTGSGVSTTTTPLAFDDEHSVLISPDTPSSEGISGTGTGIGTGTQAQTQTQTQTQTLTQSGTGQGTMSSSTPTTVVIQETIYGDVSQDAGDEVRFSVELTRIDRLNDTFSLDIRRLKGNLRSYKFLYDTIRQRADLQRLGVQ</sequence>
<accession>A0A8H7BZK3</accession>
<evidence type="ECO:0000313" key="14">
    <source>
        <dbReference type="Proteomes" id="UP000629468"/>
    </source>
</evidence>
<dbReference type="GO" id="GO:0005737">
    <property type="term" value="C:cytoplasm"/>
    <property type="evidence" value="ECO:0007669"/>
    <property type="project" value="TreeGrafter"/>
</dbReference>
<dbReference type="PROSITE" id="PS00107">
    <property type="entry name" value="PROTEIN_KINASE_ATP"/>
    <property type="match status" value="1"/>
</dbReference>
<keyword evidence="3" id="KW-0808">Transferase</keyword>
<feature type="region of interest" description="Disordered" evidence="10">
    <location>
        <begin position="1"/>
        <end position="64"/>
    </location>
</feature>
<evidence type="ECO:0000256" key="2">
    <source>
        <dbReference type="ARBA" id="ARBA00022527"/>
    </source>
</evidence>
<evidence type="ECO:0000256" key="3">
    <source>
        <dbReference type="ARBA" id="ARBA00022679"/>
    </source>
</evidence>
<comment type="catalytic activity">
    <reaction evidence="7">
        <text>L-threonyl-[protein] + ATP = O-phospho-L-threonyl-[protein] + ADP + H(+)</text>
        <dbReference type="Rhea" id="RHEA:46608"/>
        <dbReference type="Rhea" id="RHEA-COMP:11060"/>
        <dbReference type="Rhea" id="RHEA-COMP:11605"/>
        <dbReference type="ChEBI" id="CHEBI:15378"/>
        <dbReference type="ChEBI" id="CHEBI:30013"/>
        <dbReference type="ChEBI" id="CHEBI:30616"/>
        <dbReference type="ChEBI" id="CHEBI:61977"/>
        <dbReference type="ChEBI" id="CHEBI:456216"/>
        <dbReference type="EC" id="2.7.11.1"/>
    </reaction>
</comment>
<dbReference type="Gene3D" id="1.10.510.10">
    <property type="entry name" value="Transferase(Phosphotransferase) domain 1"/>
    <property type="match status" value="1"/>
</dbReference>
<dbReference type="FunFam" id="1.10.510.10:FF:000636">
    <property type="entry name" value="Non-specific serine/threonine protein kinase"/>
    <property type="match status" value="1"/>
</dbReference>
<dbReference type="Gene3D" id="3.30.310.80">
    <property type="entry name" value="Kinase associated domain 1, KA1"/>
    <property type="match status" value="1"/>
</dbReference>
<evidence type="ECO:0000256" key="5">
    <source>
        <dbReference type="ARBA" id="ARBA00022777"/>
    </source>
</evidence>
<feature type="compositionally biased region" description="Pro residues" evidence="10">
    <location>
        <begin position="614"/>
        <end position="625"/>
    </location>
</feature>
<dbReference type="InterPro" id="IPR028375">
    <property type="entry name" value="KA1/Ssp2_C"/>
</dbReference>
<dbReference type="InterPro" id="IPR000719">
    <property type="entry name" value="Prot_kinase_dom"/>
</dbReference>
<feature type="compositionally biased region" description="Basic and acidic residues" evidence="10">
    <location>
        <begin position="736"/>
        <end position="746"/>
    </location>
</feature>
<evidence type="ECO:0000259" key="11">
    <source>
        <dbReference type="PROSITE" id="PS50011"/>
    </source>
</evidence>
<dbReference type="Pfam" id="PF00069">
    <property type="entry name" value="Pkinase"/>
    <property type="match status" value="1"/>
</dbReference>
<feature type="compositionally biased region" description="Basic and acidic residues" evidence="10">
    <location>
        <begin position="532"/>
        <end position="546"/>
    </location>
</feature>
<comment type="catalytic activity">
    <reaction evidence="8">
        <text>L-seryl-[protein] + ATP = O-phospho-L-seryl-[protein] + ADP + H(+)</text>
        <dbReference type="Rhea" id="RHEA:17989"/>
        <dbReference type="Rhea" id="RHEA-COMP:9863"/>
        <dbReference type="Rhea" id="RHEA-COMP:11604"/>
        <dbReference type="ChEBI" id="CHEBI:15378"/>
        <dbReference type="ChEBI" id="CHEBI:29999"/>
        <dbReference type="ChEBI" id="CHEBI:30616"/>
        <dbReference type="ChEBI" id="CHEBI:83421"/>
        <dbReference type="ChEBI" id="CHEBI:456216"/>
        <dbReference type="EC" id="2.7.11.1"/>
    </reaction>
</comment>
<keyword evidence="6 9" id="KW-0067">ATP-binding</keyword>
<feature type="compositionally biased region" description="Basic and acidic residues" evidence="10">
    <location>
        <begin position="641"/>
        <end position="661"/>
    </location>
</feature>
<feature type="compositionally biased region" description="Polar residues" evidence="10">
    <location>
        <begin position="43"/>
        <end position="62"/>
    </location>
</feature>
<evidence type="ECO:0000313" key="13">
    <source>
        <dbReference type="EMBL" id="KAF7759892.1"/>
    </source>
</evidence>
<evidence type="ECO:0000256" key="7">
    <source>
        <dbReference type="ARBA" id="ARBA00047899"/>
    </source>
</evidence>
<gene>
    <name evidence="13" type="ORF">Agabi119p4_11587</name>
</gene>
<feature type="compositionally biased region" description="Low complexity" evidence="10">
    <location>
        <begin position="578"/>
        <end position="607"/>
    </location>
</feature>
<feature type="compositionally biased region" description="Low complexity" evidence="10">
    <location>
        <begin position="10"/>
        <end position="35"/>
    </location>
</feature>
<feature type="binding site" evidence="9">
    <location>
        <position position="118"/>
    </location>
    <ligand>
        <name>ATP</name>
        <dbReference type="ChEBI" id="CHEBI:30616"/>
    </ligand>
</feature>
<evidence type="ECO:0000256" key="1">
    <source>
        <dbReference type="ARBA" id="ARBA00012513"/>
    </source>
</evidence>
<feature type="compositionally biased region" description="Low complexity" evidence="10">
    <location>
        <begin position="1202"/>
        <end position="1231"/>
    </location>
</feature>
<comment type="caution">
    <text evidence="13">The sequence shown here is derived from an EMBL/GenBank/DDBJ whole genome shotgun (WGS) entry which is preliminary data.</text>
</comment>
<feature type="compositionally biased region" description="Basic and acidic residues" evidence="10">
    <location>
        <begin position="566"/>
        <end position="577"/>
    </location>
</feature>
<feature type="compositionally biased region" description="Polar residues" evidence="10">
    <location>
        <begin position="502"/>
        <end position="517"/>
    </location>
</feature>
<dbReference type="InterPro" id="IPR001772">
    <property type="entry name" value="KA1_dom"/>
</dbReference>
<dbReference type="SMART" id="SM00220">
    <property type="entry name" value="S_TKc"/>
    <property type="match status" value="1"/>
</dbReference>
<evidence type="ECO:0000256" key="10">
    <source>
        <dbReference type="SAM" id="MobiDB-lite"/>
    </source>
</evidence>
<protein>
    <recommendedName>
        <fullName evidence="1">non-specific serine/threonine protein kinase</fullName>
        <ecNumber evidence="1">2.7.11.1</ecNumber>
    </recommendedName>
</protein>
<dbReference type="GO" id="GO:0035556">
    <property type="term" value="P:intracellular signal transduction"/>
    <property type="evidence" value="ECO:0007669"/>
    <property type="project" value="TreeGrafter"/>
</dbReference>
<feature type="compositionally biased region" description="Low complexity" evidence="10">
    <location>
        <begin position="1148"/>
        <end position="1170"/>
    </location>
</feature>
<name>A0A8H7BZK3_AGABI</name>
<feature type="domain" description="KA1" evidence="12">
    <location>
        <begin position="1245"/>
        <end position="1295"/>
    </location>
</feature>
<keyword evidence="4 9" id="KW-0547">Nucleotide-binding</keyword>
<dbReference type="InterPro" id="IPR011009">
    <property type="entry name" value="Kinase-like_dom_sf"/>
</dbReference>
<dbReference type="EMBL" id="JABXXO010000016">
    <property type="protein sequence ID" value="KAF7759892.1"/>
    <property type="molecule type" value="Genomic_DNA"/>
</dbReference>
<proteinExistence type="predicted"/>
<feature type="compositionally biased region" description="Low complexity" evidence="10">
    <location>
        <begin position="1002"/>
        <end position="1021"/>
    </location>
</feature>
<dbReference type="PANTHER" id="PTHR24346:SF110">
    <property type="entry name" value="NON-SPECIFIC SERINE_THREONINE PROTEIN KINASE"/>
    <property type="match status" value="1"/>
</dbReference>
<dbReference type="FunFam" id="3.30.200.20:FF:000003">
    <property type="entry name" value="Non-specific serine/threonine protein kinase"/>
    <property type="match status" value="1"/>
</dbReference>
<feature type="region of interest" description="Disordered" evidence="10">
    <location>
        <begin position="1147"/>
        <end position="1231"/>
    </location>
</feature>
<dbReference type="SUPFAM" id="SSF103243">
    <property type="entry name" value="KA1-like"/>
    <property type="match status" value="1"/>
</dbReference>
<feature type="region of interest" description="Disordered" evidence="10">
    <location>
        <begin position="829"/>
        <end position="850"/>
    </location>
</feature>
<dbReference type="PROSITE" id="PS00108">
    <property type="entry name" value="PROTEIN_KINASE_ST"/>
    <property type="match status" value="1"/>
</dbReference>
<dbReference type="PROSITE" id="PS50011">
    <property type="entry name" value="PROTEIN_KINASE_DOM"/>
    <property type="match status" value="1"/>
</dbReference>
<evidence type="ECO:0000256" key="8">
    <source>
        <dbReference type="ARBA" id="ARBA00048679"/>
    </source>
</evidence>
<feature type="compositionally biased region" description="Low complexity" evidence="10">
    <location>
        <begin position="431"/>
        <end position="441"/>
    </location>
</feature>
<dbReference type="InterPro" id="IPR008271">
    <property type="entry name" value="Ser/Thr_kinase_AS"/>
</dbReference>
<evidence type="ECO:0000256" key="9">
    <source>
        <dbReference type="PROSITE-ProRule" id="PRU10141"/>
    </source>
</evidence>
<dbReference type="EC" id="2.7.11.1" evidence="1"/>
<feature type="compositionally biased region" description="Low complexity" evidence="10">
    <location>
        <begin position="711"/>
        <end position="729"/>
    </location>
</feature>
<dbReference type="PANTHER" id="PTHR24346">
    <property type="entry name" value="MAP/MICROTUBULE AFFINITY-REGULATING KINASE"/>
    <property type="match status" value="1"/>
</dbReference>
<dbReference type="Pfam" id="PF02149">
    <property type="entry name" value="KA1"/>
    <property type="match status" value="1"/>
</dbReference>
<feature type="compositionally biased region" description="Low complexity" evidence="10">
    <location>
        <begin position="930"/>
        <end position="950"/>
    </location>
</feature>
<dbReference type="PROSITE" id="PS50032">
    <property type="entry name" value="KA1"/>
    <property type="match status" value="1"/>
</dbReference>
<feature type="region of interest" description="Disordered" evidence="10">
    <location>
        <begin position="917"/>
        <end position="974"/>
    </location>
</feature>
<feature type="compositionally biased region" description="Polar residues" evidence="10">
    <location>
        <begin position="951"/>
        <end position="974"/>
    </location>
</feature>
<evidence type="ECO:0000256" key="4">
    <source>
        <dbReference type="ARBA" id="ARBA00022741"/>
    </source>
</evidence>
<dbReference type="Proteomes" id="UP000629468">
    <property type="component" value="Unassembled WGS sequence"/>
</dbReference>
<feature type="compositionally biased region" description="Low complexity" evidence="10">
    <location>
        <begin position="662"/>
        <end position="673"/>
    </location>
</feature>
<feature type="region of interest" description="Disordered" evidence="10">
    <location>
        <begin position="1002"/>
        <end position="1028"/>
    </location>
</feature>
<evidence type="ECO:0000256" key="6">
    <source>
        <dbReference type="ARBA" id="ARBA00022840"/>
    </source>
</evidence>
<dbReference type="InterPro" id="IPR017441">
    <property type="entry name" value="Protein_kinase_ATP_BS"/>
</dbReference>